<comment type="caution">
    <text evidence="2">The sequence shown here is derived from an EMBL/GenBank/DDBJ whole genome shotgun (WGS) entry which is preliminary data.</text>
</comment>
<dbReference type="OrthoDB" id="10000915at2"/>
<gene>
    <name evidence="2" type="ORF">A9309_02645</name>
</gene>
<feature type="transmembrane region" description="Helical" evidence="1">
    <location>
        <begin position="36"/>
        <end position="53"/>
    </location>
</feature>
<evidence type="ECO:0000313" key="3">
    <source>
        <dbReference type="Proteomes" id="UP000092607"/>
    </source>
</evidence>
<keyword evidence="1" id="KW-1133">Transmembrane helix</keyword>
<organism evidence="2 3">
    <name type="scientific">Moraxella lacunata</name>
    <dbReference type="NCBI Taxonomy" id="477"/>
    <lineage>
        <taxon>Bacteria</taxon>
        <taxon>Pseudomonadati</taxon>
        <taxon>Pseudomonadota</taxon>
        <taxon>Gammaproteobacteria</taxon>
        <taxon>Moraxellales</taxon>
        <taxon>Moraxellaceae</taxon>
        <taxon>Moraxella</taxon>
    </lineage>
</organism>
<feature type="transmembrane region" description="Helical" evidence="1">
    <location>
        <begin position="175"/>
        <end position="195"/>
    </location>
</feature>
<proteinExistence type="predicted"/>
<dbReference type="RefSeq" id="WP_065255356.1">
    <property type="nucleotide sequence ID" value="NZ_JARDJM010000041.1"/>
</dbReference>
<dbReference type="Proteomes" id="UP000092607">
    <property type="component" value="Unassembled WGS sequence"/>
</dbReference>
<feature type="transmembrane region" description="Helical" evidence="1">
    <location>
        <begin position="138"/>
        <end position="155"/>
    </location>
</feature>
<protein>
    <submittedName>
        <fullName evidence="2">Uncharacterized protein</fullName>
    </submittedName>
</protein>
<reference evidence="2 3" key="1">
    <citation type="submission" date="2016-06" db="EMBL/GenBank/DDBJ databases">
        <title>Draft genome of Moraxella lacunata CCUG 57757A.</title>
        <authorList>
            <person name="Salva-Serra F."/>
            <person name="Engstrom-Jakobsson H."/>
            <person name="Thorell K."/>
            <person name="Gonzales-Siles L."/>
            <person name="Karlsson R."/>
            <person name="Boulund F."/>
            <person name="Engstrand L."/>
            <person name="Kristiansson E."/>
            <person name="Moore E."/>
        </authorList>
    </citation>
    <scope>NUCLEOTIDE SEQUENCE [LARGE SCALE GENOMIC DNA]</scope>
    <source>
        <strain evidence="2 3">CCUG 57757A</strain>
    </source>
</reference>
<name>A0A1B8Q5K8_MORLA</name>
<sequence length="198" mass="23575">MHDIFNKLNRKRKYQKHPNSKYFFFGILNMYSPIKYFYWWGNIAFIIIYYFILQIDNNIKITNVSKTVDLGLFYNSVNDAMSIFTILTIILLGIMTLFFKRKNDDLNIGIKNSINWINKTEKPEDEITTNDLNVMKRLLSLFVLMCYILIPFLYFRDISDGSKLSYISQSTLGNFIFLESLHIFVLYVFSSHIFLREV</sequence>
<dbReference type="EMBL" id="LZMS01000037">
    <property type="protein sequence ID" value="OBX64984.1"/>
    <property type="molecule type" value="Genomic_DNA"/>
</dbReference>
<evidence type="ECO:0000313" key="2">
    <source>
        <dbReference type="EMBL" id="OBX64984.1"/>
    </source>
</evidence>
<dbReference type="AlphaFoldDB" id="A0A1B8Q5K8"/>
<feature type="transmembrane region" description="Helical" evidence="1">
    <location>
        <begin position="80"/>
        <end position="99"/>
    </location>
</feature>
<evidence type="ECO:0000256" key="1">
    <source>
        <dbReference type="SAM" id="Phobius"/>
    </source>
</evidence>
<keyword evidence="1" id="KW-0812">Transmembrane</keyword>
<accession>A0A1B8Q5K8</accession>
<keyword evidence="1" id="KW-0472">Membrane</keyword>